<dbReference type="InterPro" id="IPR029063">
    <property type="entry name" value="SAM-dependent_MTases_sf"/>
</dbReference>
<gene>
    <name evidence="1" type="ORF">XJ44_08225</name>
</gene>
<keyword evidence="1" id="KW-0489">Methyltransferase</keyword>
<proteinExistence type="predicted"/>
<keyword evidence="2" id="KW-1185">Reference proteome</keyword>
<dbReference type="EMBL" id="LBFC01000022">
    <property type="protein sequence ID" value="ONN26840.1"/>
    <property type="molecule type" value="Genomic_DNA"/>
</dbReference>
<keyword evidence="1" id="KW-0808">Transferase</keyword>
<reference evidence="1 2" key="1">
    <citation type="submission" date="2015-06" db="EMBL/GenBank/DDBJ databases">
        <title>Genome sequencing of Thermotogales isolates from hydrothermal vents.</title>
        <authorList>
            <person name="Haverkamp T.H."/>
            <person name="Kublanov I.V."/>
            <person name="Nesbo C.L."/>
        </authorList>
    </citation>
    <scope>NUCLEOTIDE SEQUENCE [LARGE SCALE GENOMIC DNA]</scope>
    <source>
        <strain evidence="2">ik275mar</strain>
    </source>
</reference>
<dbReference type="RefSeq" id="WP_077198685.1">
    <property type="nucleotide sequence ID" value="NZ_LBFC01000022.1"/>
</dbReference>
<dbReference type="Proteomes" id="UP000242616">
    <property type="component" value="Unassembled WGS sequence"/>
</dbReference>
<dbReference type="CDD" id="cd02440">
    <property type="entry name" value="AdoMet_MTases"/>
    <property type="match status" value="1"/>
</dbReference>
<dbReference type="Gene3D" id="3.40.50.150">
    <property type="entry name" value="Vaccinia Virus protein VP39"/>
    <property type="match status" value="1"/>
</dbReference>
<evidence type="ECO:0000313" key="2">
    <source>
        <dbReference type="Proteomes" id="UP000242616"/>
    </source>
</evidence>
<dbReference type="InterPro" id="IPR007536">
    <property type="entry name" value="16SrRNA_methylTrfase_J"/>
</dbReference>
<evidence type="ECO:0000313" key="1">
    <source>
        <dbReference type="EMBL" id="ONN26840.1"/>
    </source>
</evidence>
<protein>
    <submittedName>
        <fullName evidence="1">Methyltransferase</fullName>
    </submittedName>
</protein>
<dbReference type="PANTHER" id="PTHR36112:SF1">
    <property type="entry name" value="RIBOSOMAL RNA SMALL SUBUNIT METHYLTRANSFERASE J"/>
    <property type="match status" value="1"/>
</dbReference>
<accession>A0ABX3IG84</accession>
<sequence length="260" mass="30709">MNFVVTTSYNPSKELIEIAKKLAIEYDVRYLNRNHLPKYLKKGLIDFYYVIDKKKMLSIKWRDGEFFFHQGIAKIRMENIRHGERDYLIESINPSENDVVYDATCGLGSDALLIANYAKKVIATEGSVHIYRVVKWGLSNYVSEEEWINKSKEKIELLNENYKDFIRKVEERAFDVVYCDPMFENPIYESNSLNPLRSFALYEPLTKDDLEEMLRISKKKVVIKTLKKDNLYKEIRKYFDEEYVSRKSGVVYGVINKTEV</sequence>
<dbReference type="Pfam" id="PF04445">
    <property type="entry name" value="SAM_MT"/>
    <property type="match status" value="1"/>
</dbReference>
<organism evidence="1 2">
    <name type="scientific">Thermosipho affectus</name>
    <dbReference type="NCBI Taxonomy" id="660294"/>
    <lineage>
        <taxon>Bacteria</taxon>
        <taxon>Thermotogati</taxon>
        <taxon>Thermotogota</taxon>
        <taxon>Thermotogae</taxon>
        <taxon>Thermotogales</taxon>
        <taxon>Fervidobacteriaceae</taxon>
        <taxon>Thermosipho</taxon>
    </lineage>
</organism>
<dbReference type="PANTHER" id="PTHR36112">
    <property type="entry name" value="RIBOSOMAL RNA SMALL SUBUNIT METHYLTRANSFERASE J"/>
    <property type="match status" value="1"/>
</dbReference>
<dbReference type="SUPFAM" id="SSF53335">
    <property type="entry name" value="S-adenosyl-L-methionine-dependent methyltransferases"/>
    <property type="match status" value="1"/>
</dbReference>
<comment type="caution">
    <text evidence="1">The sequence shown here is derived from an EMBL/GenBank/DDBJ whole genome shotgun (WGS) entry which is preliminary data.</text>
</comment>
<dbReference type="GO" id="GO:0008168">
    <property type="term" value="F:methyltransferase activity"/>
    <property type="evidence" value="ECO:0007669"/>
    <property type="project" value="UniProtKB-KW"/>
</dbReference>
<dbReference type="GO" id="GO:0032259">
    <property type="term" value="P:methylation"/>
    <property type="evidence" value="ECO:0007669"/>
    <property type="project" value="UniProtKB-KW"/>
</dbReference>
<name>A0ABX3IG84_9BACT</name>